<dbReference type="InterPro" id="IPR006869">
    <property type="entry name" value="DUF547"/>
</dbReference>
<protein>
    <recommendedName>
        <fullName evidence="6">DUF547 domain-containing protein</fullName>
    </recommendedName>
</protein>
<keyword evidence="1" id="KW-0472">Membrane</keyword>
<accession>A0AAD4X4Y1</accession>
<dbReference type="AlphaFoldDB" id="A0AAD4X4Y1"/>
<feature type="domain" description="Ternary complex factor MIP1 leucine-zipper" evidence="3">
    <location>
        <begin position="111"/>
        <end position="192"/>
    </location>
</feature>
<feature type="transmembrane region" description="Helical" evidence="1">
    <location>
        <begin position="12"/>
        <end position="29"/>
    </location>
</feature>
<evidence type="ECO:0008006" key="6">
    <source>
        <dbReference type="Google" id="ProtNLM"/>
    </source>
</evidence>
<keyword evidence="1" id="KW-1133">Transmembrane helix</keyword>
<evidence type="ECO:0000259" key="3">
    <source>
        <dbReference type="Pfam" id="PF14389"/>
    </source>
</evidence>
<organism evidence="4 5">
    <name type="scientific">Papaver atlanticum</name>
    <dbReference type="NCBI Taxonomy" id="357466"/>
    <lineage>
        <taxon>Eukaryota</taxon>
        <taxon>Viridiplantae</taxon>
        <taxon>Streptophyta</taxon>
        <taxon>Embryophyta</taxon>
        <taxon>Tracheophyta</taxon>
        <taxon>Spermatophyta</taxon>
        <taxon>Magnoliopsida</taxon>
        <taxon>Ranunculales</taxon>
        <taxon>Papaveraceae</taxon>
        <taxon>Papaveroideae</taxon>
        <taxon>Papaver</taxon>
    </lineage>
</organism>
<reference evidence="4" key="1">
    <citation type="submission" date="2022-04" db="EMBL/GenBank/DDBJ databases">
        <title>A functionally conserved STORR gene fusion in Papaver species that diverged 16.8 million years ago.</title>
        <authorList>
            <person name="Catania T."/>
        </authorList>
    </citation>
    <scope>NUCLEOTIDE SEQUENCE</scope>
    <source>
        <strain evidence="4">S-188037</strain>
    </source>
</reference>
<dbReference type="PANTHER" id="PTHR23054:SF18">
    <property type="entry name" value="TERNARY COMPLEX FACTOR MIP1, LEUCINE-ZIPPER"/>
    <property type="match status" value="1"/>
</dbReference>
<evidence type="ECO:0000256" key="1">
    <source>
        <dbReference type="SAM" id="Phobius"/>
    </source>
</evidence>
<dbReference type="Pfam" id="PF04784">
    <property type="entry name" value="DUF547"/>
    <property type="match status" value="1"/>
</dbReference>
<sequence length="665" mass="76205">PILEFWYTDQWVWFIFSTTVVGVALWGILKMGFEASFGTKIQEVRRFSSSLKPSKFIGLSAIHYRSKSFPDKRVDEVNLVDSSSDEVDNFLKLDMEQVKVRVESKKKQSPNNELQSSLKKEIVQLEKRLQDQFVERRDLEKALGYKSSSSSTSNENSMPKPASELIKEIAVLELEVVYLEQYLLSLYRKAFDRKVSSVSQPVMDERVKSPPITEKAIIHEDTGLRVTTKAEHTVQFSKVVPQDSLISPCKELYMTNTNERLLDSGIYRCHSALSQHSAFSNRTPTTMDSIARAVRSCHSQPLSYLENDTPYMISLAEHLGTSIADHVPDTPNKISEDMIKCMSSIYCKLSDPPLMNSGFSFSPTSSLPPVSEYSPQDLYEMWSPRYRKESSFDARLDNSFHVDGGLKEFSGLYNTMVEVPWICRDSEMLNSIDPMLEKYKSLVCKLEEVDVRKMQHDEKLAFWINTHNALVMHIFLAYGVPQNNIKRVSLFLKAAYKVGRHTISADTIQNSILNCRMPRPGKWLRMLFSPKSKFKALNDWQAYAIEHPEPLLNFALCSGSHSDPAVRIYTPKRVTQELETAKEEYIRATIGLRKEHKLLLPKVVESFAKDSCLSPTGVVEMIQQLMPEVFWKTTQGSHQGQMHKNIEWVPHNFSFRYLIAKELVK</sequence>
<keyword evidence="1" id="KW-0812">Transmembrane</keyword>
<dbReference type="Proteomes" id="UP001202328">
    <property type="component" value="Unassembled WGS sequence"/>
</dbReference>
<dbReference type="InterPro" id="IPR025757">
    <property type="entry name" value="MIP1_Leuzipper"/>
</dbReference>
<dbReference type="PANTHER" id="PTHR23054">
    <property type="entry name" value="TERNARY COMPLEX FACTOR MIP1, LEUCINE-ZIPPER-RELATED"/>
    <property type="match status" value="1"/>
</dbReference>
<gene>
    <name evidence="4" type="ORF">MKW98_013613</name>
</gene>
<dbReference type="Pfam" id="PF14389">
    <property type="entry name" value="Lzipper-MIP1"/>
    <property type="match status" value="1"/>
</dbReference>
<proteinExistence type="predicted"/>
<feature type="domain" description="DUF547" evidence="2">
    <location>
        <begin position="452"/>
        <end position="586"/>
    </location>
</feature>
<keyword evidence="5" id="KW-1185">Reference proteome</keyword>
<evidence type="ECO:0000259" key="2">
    <source>
        <dbReference type="Pfam" id="PF04784"/>
    </source>
</evidence>
<evidence type="ECO:0000313" key="4">
    <source>
        <dbReference type="EMBL" id="KAI3843677.1"/>
    </source>
</evidence>
<comment type="caution">
    <text evidence="4">The sequence shown here is derived from an EMBL/GenBank/DDBJ whole genome shotgun (WGS) entry which is preliminary data.</text>
</comment>
<name>A0AAD4X4Y1_9MAGN</name>
<feature type="non-terminal residue" evidence="4">
    <location>
        <position position="1"/>
    </location>
</feature>
<evidence type="ECO:0000313" key="5">
    <source>
        <dbReference type="Proteomes" id="UP001202328"/>
    </source>
</evidence>
<dbReference type="EMBL" id="JAJJMB010016912">
    <property type="protein sequence ID" value="KAI3843677.1"/>
    <property type="molecule type" value="Genomic_DNA"/>
</dbReference>